<dbReference type="InterPro" id="IPR013467">
    <property type="entry name" value="HNH78-like"/>
</dbReference>
<dbReference type="Proteomes" id="UP000280696">
    <property type="component" value="Unassembled WGS sequence"/>
</dbReference>
<dbReference type="GO" id="GO:0003676">
    <property type="term" value="F:nucleic acid binding"/>
    <property type="evidence" value="ECO:0007669"/>
    <property type="project" value="InterPro"/>
</dbReference>
<proteinExistence type="predicted"/>
<dbReference type="AlphaFoldDB" id="A0A3A9AR74"/>
<accession>A0A3A9AR74</accession>
<keyword evidence="3" id="KW-1185">Reference proteome</keyword>
<name>A0A3A9AR74_9FIRM</name>
<gene>
    <name evidence="2" type="ORF">D7V94_16275</name>
</gene>
<reference evidence="2 3" key="1">
    <citation type="submission" date="2018-09" db="EMBL/GenBank/DDBJ databases">
        <title>Murine metabolic-syndrome-specific gut microbial biobank.</title>
        <authorList>
            <person name="Liu C."/>
        </authorList>
    </citation>
    <scope>NUCLEOTIDE SEQUENCE [LARGE SCALE GENOMIC DNA]</scope>
    <source>
        <strain evidence="2 3">0.1xD8-82</strain>
    </source>
</reference>
<dbReference type="Pfam" id="PF01844">
    <property type="entry name" value="HNH"/>
    <property type="match status" value="1"/>
</dbReference>
<evidence type="ECO:0000313" key="2">
    <source>
        <dbReference type="EMBL" id="RKI89746.1"/>
    </source>
</evidence>
<dbReference type="GO" id="GO:0008270">
    <property type="term" value="F:zinc ion binding"/>
    <property type="evidence" value="ECO:0007669"/>
    <property type="project" value="InterPro"/>
</dbReference>
<evidence type="ECO:0000313" key="3">
    <source>
        <dbReference type="Proteomes" id="UP000280696"/>
    </source>
</evidence>
<evidence type="ECO:0000259" key="1">
    <source>
        <dbReference type="Pfam" id="PF01844"/>
    </source>
</evidence>
<dbReference type="RefSeq" id="WP_120471394.1">
    <property type="nucleotide sequence ID" value="NZ_RAYQ01000019.1"/>
</dbReference>
<dbReference type="NCBIfam" id="TIGR02646">
    <property type="entry name" value="retron system putative HNH endonuclease"/>
    <property type="match status" value="1"/>
</dbReference>
<protein>
    <submittedName>
        <fullName evidence="2">TIGR02646 family protein</fullName>
    </submittedName>
</protein>
<dbReference type="EMBL" id="RAYQ01000019">
    <property type="protein sequence ID" value="RKI89746.1"/>
    <property type="molecule type" value="Genomic_DNA"/>
</dbReference>
<dbReference type="OrthoDB" id="5918473at2"/>
<dbReference type="Gene3D" id="1.10.30.50">
    <property type="match status" value="1"/>
</dbReference>
<comment type="caution">
    <text evidence="2">The sequence shown here is derived from an EMBL/GenBank/DDBJ whole genome shotgun (WGS) entry which is preliminary data.</text>
</comment>
<dbReference type="GO" id="GO:0004519">
    <property type="term" value="F:endonuclease activity"/>
    <property type="evidence" value="ECO:0007669"/>
    <property type="project" value="InterPro"/>
</dbReference>
<sequence>MGTKEAYEFYKKNERRYRYNTKEVKEIFRKMNHGRCSFCTKCISDFEDKMTVEHVQIKRDYPQKIFQWSNLLCACSICNNKRGTAPYQEQSYLDPTGVPDIERYFSYKTDGNIIPGEELDLEEQQKADYMIKLYKLYRRELVCERRAFLQDLMEDDEYFEILSKKRNSSQSIVFLSVFTYYRRKKAGSKLPDSLSG</sequence>
<feature type="domain" description="HNH" evidence="1">
    <location>
        <begin position="39"/>
        <end position="83"/>
    </location>
</feature>
<organism evidence="2 3">
    <name type="scientific">Parablautia intestinalis</name>
    <dbReference type="NCBI Taxonomy" id="2320100"/>
    <lineage>
        <taxon>Bacteria</taxon>
        <taxon>Bacillati</taxon>
        <taxon>Bacillota</taxon>
        <taxon>Clostridia</taxon>
        <taxon>Lachnospirales</taxon>
        <taxon>Lachnospiraceae</taxon>
        <taxon>Parablautia</taxon>
    </lineage>
</organism>
<dbReference type="InterPro" id="IPR002711">
    <property type="entry name" value="HNH"/>
</dbReference>